<comment type="caution">
    <text evidence="2">The sequence shown here is derived from an EMBL/GenBank/DDBJ whole genome shotgun (WGS) entry which is preliminary data.</text>
</comment>
<feature type="transmembrane region" description="Helical" evidence="1">
    <location>
        <begin position="60"/>
        <end position="81"/>
    </location>
</feature>
<dbReference type="RefSeq" id="WP_379583898.1">
    <property type="nucleotide sequence ID" value="NZ_JBHUFV010000131.1"/>
</dbReference>
<dbReference type="Proteomes" id="UP001597368">
    <property type="component" value="Unassembled WGS sequence"/>
</dbReference>
<evidence type="ECO:0000256" key="1">
    <source>
        <dbReference type="SAM" id="Phobius"/>
    </source>
</evidence>
<evidence type="ECO:0008006" key="4">
    <source>
        <dbReference type="Google" id="ProtNLM"/>
    </source>
</evidence>
<keyword evidence="1" id="KW-0812">Transmembrane</keyword>
<keyword evidence="3" id="KW-1185">Reference proteome</keyword>
<protein>
    <recommendedName>
        <fullName evidence="4">DUF2637 domain-containing protein</fullName>
    </recommendedName>
</protein>
<reference evidence="3" key="1">
    <citation type="journal article" date="2019" name="Int. J. Syst. Evol. Microbiol.">
        <title>The Global Catalogue of Microorganisms (GCM) 10K type strain sequencing project: providing services to taxonomists for standard genome sequencing and annotation.</title>
        <authorList>
            <consortium name="The Broad Institute Genomics Platform"/>
            <consortium name="The Broad Institute Genome Sequencing Center for Infectious Disease"/>
            <person name="Wu L."/>
            <person name="Ma J."/>
        </authorList>
    </citation>
    <scope>NUCLEOTIDE SEQUENCE [LARGE SCALE GENOMIC DNA]</scope>
    <source>
        <strain evidence="3">ICMP 6774ER</strain>
    </source>
</reference>
<sequence length="340" mass="37797">MKNDKRHPQDAPARNSKKKLTAAEKLAAAAQAAADVRAYDTNPDVIAYRIERMRARVDRLMWIGIILGLAFTATNVQQFAAGNADPWSIPWCIAWVLDPTVSLILLGTLLGEQIIARHQIEAGGWVRATKWTALALTYLMNTWESYAAKDPAAILLHSVPPIIVFFAAEAITSLKHAITEAVHKAYEAAAVRADTPDSAPVRTAPVRRALIFRTAPRPEAPRTVRLARTFAFVKGMTAEPARTIRRAFTFQPGARTAPVRRAYVFRTPSVPAGQQPVDRDAFVREVTDEILAAAERGDRWGPDYAELTARARRSRSWVEKRVREARTAVFRTDRRTEVAA</sequence>
<keyword evidence="1" id="KW-1133">Transmembrane helix</keyword>
<gene>
    <name evidence="2" type="ORF">ACFSKW_54890</name>
</gene>
<feature type="transmembrane region" description="Helical" evidence="1">
    <location>
        <begin position="87"/>
        <end position="110"/>
    </location>
</feature>
<dbReference type="EMBL" id="JBHUFV010000131">
    <property type="protein sequence ID" value="MFD1940575.1"/>
    <property type="molecule type" value="Genomic_DNA"/>
</dbReference>
<proteinExistence type="predicted"/>
<organism evidence="2 3">
    <name type="scientific">Nonomuraea mangrovi</name>
    <dbReference type="NCBI Taxonomy" id="2316207"/>
    <lineage>
        <taxon>Bacteria</taxon>
        <taxon>Bacillati</taxon>
        <taxon>Actinomycetota</taxon>
        <taxon>Actinomycetes</taxon>
        <taxon>Streptosporangiales</taxon>
        <taxon>Streptosporangiaceae</taxon>
        <taxon>Nonomuraea</taxon>
    </lineage>
</organism>
<evidence type="ECO:0000313" key="3">
    <source>
        <dbReference type="Proteomes" id="UP001597368"/>
    </source>
</evidence>
<keyword evidence="1" id="KW-0472">Membrane</keyword>
<name>A0ABW4THD0_9ACTN</name>
<evidence type="ECO:0000313" key="2">
    <source>
        <dbReference type="EMBL" id="MFD1940575.1"/>
    </source>
</evidence>
<accession>A0ABW4THD0</accession>